<dbReference type="InterPro" id="IPR036188">
    <property type="entry name" value="FAD/NAD-bd_sf"/>
</dbReference>
<evidence type="ECO:0000256" key="4">
    <source>
        <dbReference type="ARBA" id="ARBA00023002"/>
    </source>
</evidence>
<evidence type="ECO:0000313" key="8">
    <source>
        <dbReference type="Proteomes" id="UP001345691"/>
    </source>
</evidence>
<comment type="caution">
    <text evidence="7">The sequence shown here is derived from an EMBL/GenBank/DDBJ whole genome shotgun (WGS) entry which is preliminary data.</text>
</comment>
<comment type="similarity">
    <text evidence="1">Belongs to the paxM FAD-dependent monooxygenase family.</text>
</comment>
<evidence type="ECO:0000256" key="2">
    <source>
        <dbReference type="ARBA" id="ARBA00022630"/>
    </source>
</evidence>
<evidence type="ECO:0000256" key="3">
    <source>
        <dbReference type="ARBA" id="ARBA00022827"/>
    </source>
</evidence>
<organism evidence="7 8">
    <name type="scientific">Exophiala sideris</name>
    <dbReference type="NCBI Taxonomy" id="1016849"/>
    <lineage>
        <taxon>Eukaryota</taxon>
        <taxon>Fungi</taxon>
        <taxon>Dikarya</taxon>
        <taxon>Ascomycota</taxon>
        <taxon>Pezizomycotina</taxon>
        <taxon>Eurotiomycetes</taxon>
        <taxon>Chaetothyriomycetidae</taxon>
        <taxon>Chaetothyriales</taxon>
        <taxon>Herpotrichiellaceae</taxon>
        <taxon>Exophiala</taxon>
    </lineage>
</organism>
<dbReference type="SUPFAM" id="SSF51905">
    <property type="entry name" value="FAD/NAD(P)-binding domain"/>
    <property type="match status" value="1"/>
</dbReference>
<dbReference type="PANTHER" id="PTHR13789:SF309">
    <property type="entry name" value="PUTATIVE (AFU_ORTHOLOGUE AFUA_6G14510)-RELATED"/>
    <property type="match status" value="1"/>
</dbReference>
<dbReference type="Pfam" id="PF01494">
    <property type="entry name" value="FAD_binding_3"/>
    <property type="match status" value="1"/>
</dbReference>
<keyword evidence="8" id="KW-1185">Reference proteome</keyword>
<dbReference type="EMBL" id="JAVRRF010000037">
    <property type="protein sequence ID" value="KAK5050718.1"/>
    <property type="molecule type" value="Genomic_DNA"/>
</dbReference>
<dbReference type="InterPro" id="IPR050493">
    <property type="entry name" value="FAD-dep_Monooxygenase_BioMet"/>
</dbReference>
<evidence type="ECO:0000259" key="6">
    <source>
        <dbReference type="Pfam" id="PF01494"/>
    </source>
</evidence>
<dbReference type="Gene3D" id="3.50.50.60">
    <property type="entry name" value="FAD/NAD(P)-binding domain"/>
    <property type="match status" value="1"/>
</dbReference>
<keyword evidence="2" id="KW-0285">Flavoprotein</keyword>
<reference evidence="7 8" key="1">
    <citation type="submission" date="2023-08" db="EMBL/GenBank/DDBJ databases">
        <title>Black Yeasts Isolated from many extreme environments.</title>
        <authorList>
            <person name="Coleine C."/>
            <person name="Stajich J.E."/>
            <person name="Selbmann L."/>
        </authorList>
    </citation>
    <scope>NUCLEOTIDE SEQUENCE [LARGE SCALE GENOMIC DNA]</scope>
    <source>
        <strain evidence="7 8">CCFEE 6328</strain>
    </source>
</reference>
<keyword evidence="3" id="KW-0274">FAD</keyword>
<evidence type="ECO:0000256" key="1">
    <source>
        <dbReference type="ARBA" id="ARBA00007992"/>
    </source>
</evidence>
<dbReference type="InterPro" id="IPR002938">
    <property type="entry name" value="FAD-bd"/>
</dbReference>
<dbReference type="Proteomes" id="UP001345691">
    <property type="component" value="Unassembled WGS sequence"/>
</dbReference>
<dbReference type="PRINTS" id="PR00420">
    <property type="entry name" value="RNGMNOXGNASE"/>
</dbReference>
<protein>
    <recommendedName>
        <fullName evidence="6">FAD-binding domain-containing protein</fullName>
    </recommendedName>
</protein>
<proteinExistence type="inferred from homology"/>
<gene>
    <name evidence="7" type="ORF">LTR69_010574</name>
</gene>
<sequence length="400" mass="44450">MSKTRAIIVGGGISGIAAALALDQIGIEVAVYELRPVPATVGGATNLTPTAMRYLDHLGVLAEAQNLAAETRAMEVFSMDSGKKLGSVFFDRADKTGYGAMRITRWDLLSSLLAGAKKKEIPIYYGAKLTEIVEEDGGVTARFADGRQDRADMLVGADGIFSATRMKYVDPDSKPVYTGCVAAGGILEASKVKAPIHFKDAAVNLSENGMLVTAYCNRERTNLYVAVTMSKKDEAQEGWTMGEKEASETKDYMIQRYASAKMPCIKEIIDSWDDQFYWPVRMLKTQRAWWKGRVCLIGDAVHAMPPNGESVGFCLEDAVLIATLFQRRGTASPDAIFKEFESLRRDEMERAREDSLVRWHSAGKVSWLRWKLRELCAPWYFWWTQGGRDAAYGKDVRTMI</sequence>
<evidence type="ECO:0000313" key="7">
    <source>
        <dbReference type="EMBL" id="KAK5050718.1"/>
    </source>
</evidence>
<name>A0ABR0IYY0_9EURO</name>
<feature type="domain" description="FAD-binding" evidence="6">
    <location>
        <begin position="4"/>
        <end position="308"/>
    </location>
</feature>
<keyword evidence="4" id="KW-0560">Oxidoreductase</keyword>
<evidence type="ECO:0000256" key="5">
    <source>
        <dbReference type="ARBA" id="ARBA00023033"/>
    </source>
</evidence>
<dbReference type="PANTHER" id="PTHR13789">
    <property type="entry name" value="MONOOXYGENASE"/>
    <property type="match status" value="1"/>
</dbReference>
<keyword evidence="5" id="KW-0503">Monooxygenase</keyword>
<accession>A0ABR0IYY0</accession>